<dbReference type="RefSeq" id="WP_105335531.1">
    <property type="nucleotide sequence ID" value="NZ_PUHZ01000012.1"/>
</dbReference>
<proteinExistence type="inferred from homology"/>
<dbReference type="PANTHER" id="PTHR43133:SF51">
    <property type="entry name" value="RNA POLYMERASE SIGMA FACTOR"/>
    <property type="match status" value="1"/>
</dbReference>
<dbReference type="InterPro" id="IPR039425">
    <property type="entry name" value="RNA_pol_sigma-70-like"/>
</dbReference>
<dbReference type="InterPro" id="IPR013325">
    <property type="entry name" value="RNA_pol_sigma_r2"/>
</dbReference>
<dbReference type="Gene3D" id="1.10.10.10">
    <property type="entry name" value="Winged helix-like DNA-binding domain superfamily/Winged helix DNA-binding domain"/>
    <property type="match status" value="1"/>
</dbReference>
<dbReference type="InterPro" id="IPR036388">
    <property type="entry name" value="WH-like_DNA-bd_sf"/>
</dbReference>
<evidence type="ECO:0000256" key="4">
    <source>
        <dbReference type="ARBA" id="ARBA00023163"/>
    </source>
</evidence>
<dbReference type="OrthoDB" id="263192at2"/>
<reference evidence="7 8" key="1">
    <citation type="submission" date="2018-02" db="EMBL/GenBank/DDBJ databases">
        <title>Comparative genomes isolates from brazilian mangrove.</title>
        <authorList>
            <person name="Araujo J.E."/>
            <person name="Taketani R.G."/>
            <person name="Silva M.C.P."/>
            <person name="Loureco M.V."/>
            <person name="Andreote F.D."/>
        </authorList>
    </citation>
    <scope>NUCLEOTIDE SEQUENCE [LARGE SCALE GENOMIC DNA]</scope>
    <source>
        <strain evidence="7 8">Nap-Phe MGV</strain>
    </source>
</reference>
<dbReference type="NCBIfam" id="TIGR02937">
    <property type="entry name" value="sigma70-ECF"/>
    <property type="match status" value="1"/>
</dbReference>
<sequence length="171" mass="19510">MKELTDHTLRVQQLFVQYQPQLKAFAIALSPNFAHADDLLQETFLTVTAKAQEFDLESNFLAWSRSILRFKMLEARRAAGEQTVDYLDSLVAACPENWGSDERLRVLTNCIQDLAPKAREIIQLRYQREHSPSQIAAMLSRSVNSINVALSKARLALRHCMDRRLQPGSPQ</sequence>
<evidence type="ECO:0000256" key="1">
    <source>
        <dbReference type="ARBA" id="ARBA00010641"/>
    </source>
</evidence>
<keyword evidence="3" id="KW-0731">Sigma factor</keyword>
<dbReference type="Pfam" id="PF04542">
    <property type="entry name" value="Sigma70_r2"/>
    <property type="match status" value="1"/>
</dbReference>
<dbReference type="Gene3D" id="1.10.1740.10">
    <property type="match status" value="1"/>
</dbReference>
<protein>
    <submittedName>
        <fullName evidence="7">RNA polymerase subunit sigma-24</fullName>
    </submittedName>
</protein>
<comment type="caution">
    <text evidence="7">The sequence shown here is derived from an EMBL/GenBank/DDBJ whole genome shotgun (WGS) entry which is preliminary data.</text>
</comment>
<accession>A0A2S8GN96</accession>
<dbReference type="Proteomes" id="UP000237819">
    <property type="component" value="Unassembled WGS sequence"/>
</dbReference>
<evidence type="ECO:0000259" key="5">
    <source>
        <dbReference type="Pfam" id="PF04542"/>
    </source>
</evidence>
<feature type="domain" description="RNA polymerase sigma factor 70 region 4 type 2" evidence="6">
    <location>
        <begin position="106"/>
        <end position="157"/>
    </location>
</feature>
<dbReference type="SUPFAM" id="SSF88946">
    <property type="entry name" value="Sigma2 domain of RNA polymerase sigma factors"/>
    <property type="match status" value="1"/>
</dbReference>
<evidence type="ECO:0000256" key="3">
    <source>
        <dbReference type="ARBA" id="ARBA00023082"/>
    </source>
</evidence>
<dbReference type="Pfam" id="PF08281">
    <property type="entry name" value="Sigma70_r4_2"/>
    <property type="match status" value="1"/>
</dbReference>
<evidence type="ECO:0000313" key="8">
    <source>
        <dbReference type="Proteomes" id="UP000237819"/>
    </source>
</evidence>
<dbReference type="GO" id="GO:0016987">
    <property type="term" value="F:sigma factor activity"/>
    <property type="evidence" value="ECO:0007669"/>
    <property type="project" value="UniProtKB-KW"/>
</dbReference>
<name>A0A2S8GN96_9BACT</name>
<dbReference type="AlphaFoldDB" id="A0A2S8GN96"/>
<evidence type="ECO:0000259" key="6">
    <source>
        <dbReference type="Pfam" id="PF08281"/>
    </source>
</evidence>
<keyword evidence="2" id="KW-0805">Transcription regulation</keyword>
<dbReference type="InterPro" id="IPR013324">
    <property type="entry name" value="RNA_pol_sigma_r3/r4-like"/>
</dbReference>
<dbReference type="SUPFAM" id="SSF88659">
    <property type="entry name" value="Sigma3 and sigma4 domains of RNA polymerase sigma factors"/>
    <property type="match status" value="1"/>
</dbReference>
<dbReference type="InterPro" id="IPR013249">
    <property type="entry name" value="RNA_pol_sigma70_r4_t2"/>
</dbReference>
<keyword evidence="4" id="KW-0804">Transcription</keyword>
<feature type="domain" description="RNA polymerase sigma-70 region 2" evidence="5">
    <location>
        <begin position="14"/>
        <end position="79"/>
    </location>
</feature>
<dbReference type="GO" id="GO:0006352">
    <property type="term" value="P:DNA-templated transcription initiation"/>
    <property type="evidence" value="ECO:0007669"/>
    <property type="project" value="InterPro"/>
</dbReference>
<comment type="similarity">
    <text evidence="1">Belongs to the sigma-70 factor family. ECF subfamily.</text>
</comment>
<dbReference type="EMBL" id="PUHZ01000012">
    <property type="protein sequence ID" value="PQO45831.1"/>
    <property type="molecule type" value="Genomic_DNA"/>
</dbReference>
<dbReference type="InterPro" id="IPR007627">
    <property type="entry name" value="RNA_pol_sigma70_r2"/>
</dbReference>
<dbReference type="InterPro" id="IPR014284">
    <property type="entry name" value="RNA_pol_sigma-70_dom"/>
</dbReference>
<evidence type="ECO:0000313" key="7">
    <source>
        <dbReference type="EMBL" id="PQO45831.1"/>
    </source>
</evidence>
<dbReference type="GO" id="GO:0003677">
    <property type="term" value="F:DNA binding"/>
    <property type="evidence" value="ECO:0007669"/>
    <property type="project" value="InterPro"/>
</dbReference>
<dbReference type="PANTHER" id="PTHR43133">
    <property type="entry name" value="RNA POLYMERASE ECF-TYPE SIGMA FACTO"/>
    <property type="match status" value="1"/>
</dbReference>
<gene>
    <name evidence="7" type="ORF">C5Y93_11270</name>
</gene>
<organism evidence="7 8">
    <name type="scientific">Blastopirellula marina</name>
    <dbReference type="NCBI Taxonomy" id="124"/>
    <lineage>
        <taxon>Bacteria</taxon>
        <taxon>Pseudomonadati</taxon>
        <taxon>Planctomycetota</taxon>
        <taxon>Planctomycetia</taxon>
        <taxon>Pirellulales</taxon>
        <taxon>Pirellulaceae</taxon>
        <taxon>Blastopirellula</taxon>
    </lineage>
</organism>
<evidence type="ECO:0000256" key="2">
    <source>
        <dbReference type="ARBA" id="ARBA00023015"/>
    </source>
</evidence>